<feature type="domain" description="DUF6664" evidence="1">
    <location>
        <begin position="15"/>
        <end position="104"/>
    </location>
</feature>
<dbReference type="Pfam" id="PF20369">
    <property type="entry name" value="DUF6664"/>
    <property type="match status" value="1"/>
</dbReference>
<dbReference type="AlphaFoldDB" id="A0A1Z2XTK5"/>
<dbReference type="KEGG" id="amur:ADH66_14670"/>
<protein>
    <recommendedName>
        <fullName evidence="1">DUF6664 domain-containing protein</fullName>
    </recommendedName>
</protein>
<keyword evidence="4" id="KW-1185">Reference proteome</keyword>
<evidence type="ECO:0000313" key="5">
    <source>
        <dbReference type="Proteomes" id="UP000596035"/>
    </source>
</evidence>
<reference evidence="3 5" key="3">
    <citation type="submission" date="2020-11" db="EMBL/GenBank/DDBJ databases">
        <title>Closed and high quality bacterial genomes of the OMM12 community.</title>
        <authorList>
            <person name="Marbouty M."/>
            <person name="Lamy-Besnier Q."/>
            <person name="Debarbieux L."/>
            <person name="Koszul R."/>
        </authorList>
    </citation>
    <scope>NUCLEOTIDE SEQUENCE [LARGE SCALE GENOMIC DNA]</scope>
    <source>
        <strain evidence="3 5">KB18</strain>
    </source>
</reference>
<evidence type="ECO:0000259" key="1">
    <source>
        <dbReference type="Pfam" id="PF20369"/>
    </source>
</evidence>
<organism evidence="3 5">
    <name type="scientific">Acutalibacter muris</name>
    <dbReference type="NCBI Taxonomy" id="1796620"/>
    <lineage>
        <taxon>Bacteria</taxon>
        <taxon>Bacillati</taxon>
        <taxon>Bacillota</taxon>
        <taxon>Clostridia</taxon>
        <taxon>Eubacteriales</taxon>
        <taxon>Acutalibacteraceae</taxon>
        <taxon>Acutalibacter</taxon>
    </lineage>
</organism>
<accession>A0A1Z2XTK5</accession>
<gene>
    <name evidence="2" type="ORF">ADH66_14670</name>
    <name evidence="3" type="ORF">I5Q82_05050</name>
</gene>
<dbReference type="EMBL" id="CP065321">
    <property type="protein sequence ID" value="QQR31053.1"/>
    <property type="molecule type" value="Genomic_DNA"/>
</dbReference>
<dbReference type="RefSeq" id="WP_066539238.1">
    <property type="nucleotide sequence ID" value="NZ_CP021422.1"/>
</dbReference>
<reference evidence="2" key="1">
    <citation type="journal article" date="2017" name="Genome Announc.">
        <title>High-Quality Whole-Genome Sequences of the Oligo-Mouse-Microbiota Bacterial Community.</title>
        <authorList>
            <person name="Garzetti D."/>
            <person name="Brugiroux S."/>
            <person name="Bunk B."/>
            <person name="Pukall R."/>
            <person name="McCoy K.D."/>
            <person name="Macpherson A.J."/>
            <person name="Stecher B."/>
        </authorList>
    </citation>
    <scope>NUCLEOTIDE SEQUENCE</scope>
    <source>
        <strain evidence="2">KB18</strain>
    </source>
</reference>
<dbReference type="EMBL" id="CP021422">
    <property type="protein sequence ID" value="ASB41786.1"/>
    <property type="molecule type" value="Genomic_DNA"/>
</dbReference>
<sequence length="107" mass="12380">MSDTYMDLAARLEDSFPEIENEIILDLRENNEDYMALLNKISGIENENAFIGQALNGSGEVHLTAEEHKVLTEYLRLRFNLDDMERLQIYFRGHTDAVAYLKKIKAL</sequence>
<proteinExistence type="predicted"/>
<dbReference type="Proteomes" id="UP000196710">
    <property type="component" value="Chromosome"/>
</dbReference>
<dbReference type="Proteomes" id="UP000596035">
    <property type="component" value="Chromosome"/>
</dbReference>
<evidence type="ECO:0000313" key="3">
    <source>
        <dbReference type="EMBL" id="QQR31053.1"/>
    </source>
</evidence>
<name>A0A1Z2XTK5_9FIRM</name>
<evidence type="ECO:0000313" key="4">
    <source>
        <dbReference type="Proteomes" id="UP000196710"/>
    </source>
</evidence>
<reference evidence="4" key="2">
    <citation type="submission" date="2017-05" db="EMBL/GenBank/DDBJ databases">
        <title>Improved OligoMM genomes.</title>
        <authorList>
            <person name="Garzetti D."/>
        </authorList>
    </citation>
    <scope>NUCLEOTIDE SEQUENCE [LARGE SCALE GENOMIC DNA]</scope>
    <source>
        <strain evidence="4">KB18</strain>
    </source>
</reference>
<dbReference type="InterPro" id="IPR046605">
    <property type="entry name" value="DUF6664"/>
</dbReference>
<evidence type="ECO:0000313" key="2">
    <source>
        <dbReference type="EMBL" id="ASB41786.1"/>
    </source>
</evidence>